<dbReference type="GO" id="GO:0006310">
    <property type="term" value="P:DNA recombination"/>
    <property type="evidence" value="ECO:0007669"/>
    <property type="project" value="UniProtKB-KW"/>
</dbReference>
<organism evidence="3 4">
    <name type="scientific">Roseivivax jejudonensis</name>
    <dbReference type="NCBI Taxonomy" id="1529041"/>
    <lineage>
        <taxon>Bacteria</taxon>
        <taxon>Pseudomonadati</taxon>
        <taxon>Pseudomonadota</taxon>
        <taxon>Alphaproteobacteria</taxon>
        <taxon>Rhodobacterales</taxon>
        <taxon>Roseobacteraceae</taxon>
        <taxon>Roseivivax</taxon>
    </lineage>
</organism>
<dbReference type="PROSITE" id="PS51898">
    <property type="entry name" value="TYR_RECOMBINASE"/>
    <property type="match status" value="1"/>
</dbReference>
<dbReference type="InterPro" id="IPR002104">
    <property type="entry name" value="Integrase_catalytic"/>
</dbReference>
<name>A0A1X7ABK8_9RHOB</name>
<proteinExistence type="predicted"/>
<dbReference type="InterPro" id="IPR011010">
    <property type="entry name" value="DNA_brk_join_enz"/>
</dbReference>
<dbReference type="AlphaFoldDB" id="A0A1X7ABK8"/>
<accession>A0A1X7ABK8</accession>
<dbReference type="Gene3D" id="1.10.443.10">
    <property type="entry name" value="Intergrase catalytic core"/>
    <property type="match status" value="1"/>
</dbReference>
<dbReference type="RefSeq" id="WP_085793777.1">
    <property type="nucleotide sequence ID" value="NZ_FWFK01000012.1"/>
</dbReference>
<dbReference type="EMBL" id="FWFK01000012">
    <property type="protein sequence ID" value="SLN75014.1"/>
    <property type="molecule type" value="Genomic_DNA"/>
</dbReference>
<dbReference type="SUPFAM" id="SSF56349">
    <property type="entry name" value="DNA breaking-rejoining enzymes"/>
    <property type="match status" value="1"/>
</dbReference>
<evidence type="ECO:0000313" key="4">
    <source>
        <dbReference type="Proteomes" id="UP000193570"/>
    </source>
</evidence>
<dbReference type="Proteomes" id="UP000193570">
    <property type="component" value="Unassembled WGS sequence"/>
</dbReference>
<keyword evidence="4" id="KW-1185">Reference proteome</keyword>
<dbReference type="Pfam" id="PF00589">
    <property type="entry name" value="Phage_integrase"/>
    <property type="match status" value="1"/>
</dbReference>
<protein>
    <submittedName>
        <fullName evidence="3">Site-specific tyrosine recombinase XerC</fullName>
    </submittedName>
</protein>
<reference evidence="3 4" key="1">
    <citation type="submission" date="2017-03" db="EMBL/GenBank/DDBJ databases">
        <authorList>
            <person name="Afonso C.L."/>
            <person name="Miller P.J."/>
            <person name="Scott M.A."/>
            <person name="Spackman E."/>
            <person name="Goraichik I."/>
            <person name="Dimitrov K.M."/>
            <person name="Suarez D.L."/>
            <person name="Swayne D.E."/>
        </authorList>
    </citation>
    <scope>NUCLEOTIDE SEQUENCE [LARGE SCALE GENOMIC DNA]</scope>
    <source>
        <strain evidence="3 4">CECT 8625</strain>
    </source>
</reference>
<dbReference type="GO" id="GO:0015074">
    <property type="term" value="P:DNA integration"/>
    <property type="evidence" value="ECO:0007669"/>
    <property type="project" value="InterPro"/>
</dbReference>
<sequence length="331" mass="36711">MWRSLFCQGGPLDDRGPLVHLRNTSQRTLAVRYGRWLKHLQESDPDALARAPTDRATIDRLRCWLLALDHVAPMSQLMFVDAVLRLLSAAAPDHDWSAHRRLKAGLKRAAGRGSPTRKVGRILSSAALFDAGSSLFETSAARCDSTLYRAIGMRDGAMIALLALMPMRRRTLASLSLGESVFIGERQITLAVPGALTKTGHPWEADVPSQVDPILRHYLDEARPLLVERSDSDVPALWIDRNGHAMNEDYIGPRIAVKTLEMTGKRIPPHFFRDAAATTLARISPQSALLIRPVLGHTSDRTGTRHYNHARTIEAGRDYATLLAQLKETSR</sequence>
<evidence type="ECO:0000259" key="2">
    <source>
        <dbReference type="PROSITE" id="PS51898"/>
    </source>
</evidence>
<evidence type="ECO:0000256" key="1">
    <source>
        <dbReference type="ARBA" id="ARBA00023172"/>
    </source>
</evidence>
<dbReference type="InterPro" id="IPR013762">
    <property type="entry name" value="Integrase-like_cat_sf"/>
</dbReference>
<dbReference type="GO" id="GO:0003677">
    <property type="term" value="F:DNA binding"/>
    <property type="evidence" value="ECO:0007669"/>
    <property type="project" value="InterPro"/>
</dbReference>
<keyword evidence="1" id="KW-0233">DNA recombination</keyword>
<dbReference type="OrthoDB" id="7363113at2"/>
<evidence type="ECO:0000313" key="3">
    <source>
        <dbReference type="EMBL" id="SLN75014.1"/>
    </source>
</evidence>
<feature type="domain" description="Tyr recombinase" evidence="2">
    <location>
        <begin position="118"/>
        <end position="321"/>
    </location>
</feature>
<gene>
    <name evidence="3" type="ORF">ROJ8625_04137</name>
</gene>